<evidence type="ECO:0008006" key="5">
    <source>
        <dbReference type="Google" id="ProtNLM"/>
    </source>
</evidence>
<accession>A0A5N0DU83</accession>
<feature type="transmembrane region" description="Helical" evidence="2">
    <location>
        <begin position="33"/>
        <end position="54"/>
    </location>
</feature>
<proteinExistence type="predicted"/>
<reference evidence="3 4" key="1">
    <citation type="submission" date="2019-09" db="EMBL/GenBank/DDBJ databases">
        <authorList>
            <person name="Wang X."/>
        </authorList>
    </citation>
    <scope>NUCLEOTIDE SEQUENCE [LARGE SCALE GENOMIC DNA]</scope>
    <source>
        <strain evidence="3 4">CICC 11023</strain>
    </source>
</reference>
<sequence length="334" mass="36533">MSQKEADLVAAQPTEPTTRPSTRHKFRTRDKRILALRQFAISITILTVVGQWFLGFEQAWAAPVAGVLTGYVVELLMESVEAWSRGRRPYYAGGALAMVDFLLPAHISGLACALLIYGNSRVLPTVFTVAVAIVSKYVIRVRIDGRPRHILNPSNFGIGLTLLAFPSVGMLQPYMFVETLSASVSWIVPVVLLTLGTMLNARLTGRIPMILAWLAGFVLQALVRAVLQSHTAFLGEIVTMAGATFILYTNYMITDPGTTPHSRRGQIYFGLSLAATYGVFMALHIVFAFFWALTVVGLVRLVWYSGRNHLPTVAALFRTRRMTAGADSAVAAAS</sequence>
<gene>
    <name evidence="3" type="ORF">F3087_40785</name>
</gene>
<keyword evidence="2" id="KW-0812">Transmembrane</keyword>
<dbReference type="Proteomes" id="UP000323876">
    <property type="component" value="Unassembled WGS sequence"/>
</dbReference>
<feature type="transmembrane region" description="Helical" evidence="2">
    <location>
        <begin position="233"/>
        <end position="253"/>
    </location>
</feature>
<feature type="region of interest" description="Disordered" evidence="1">
    <location>
        <begin position="1"/>
        <end position="24"/>
    </location>
</feature>
<dbReference type="EMBL" id="VXLC01000032">
    <property type="protein sequence ID" value="KAA8880652.1"/>
    <property type="molecule type" value="Genomic_DNA"/>
</dbReference>
<keyword evidence="2" id="KW-0472">Membrane</keyword>
<organism evidence="3 4">
    <name type="scientific">Nocardia colli</name>
    <dbReference type="NCBI Taxonomy" id="2545717"/>
    <lineage>
        <taxon>Bacteria</taxon>
        <taxon>Bacillati</taxon>
        <taxon>Actinomycetota</taxon>
        <taxon>Actinomycetes</taxon>
        <taxon>Mycobacteriales</taxon>
        <taxon>Nocardiaceae</taxon>
        <taxon>Nocardia</taxon>
    </lineage>
</organism>
<evidence type="ECO:0000313" key="3">
    <source>
        <dbReference type="EMBL" id="KAA8880652.1"/>
    </source>
</evidence>
<feature type="transmembrane region" description="Helical" evidence="2">
    <location>
        <begin position="122"/>
        <end position="139"/>
    </location>
</feature>
<feature type="transmembrane region" description="Helical" evidence="2">
    <location>
        <begin position="274"/>
        <end position="303"/>
    </location>
</feature>
<evidence type="ECO:0000256" key="2">
    <source>
        <dbReference type="SAM" id="Phobius"/>
    </source>
</evidence>
<comment type="caution">
    <text evidence="3">The sequence shown here is derived from an EMBL/GenBank/DDBJ whole genome shotgun (WGS) entry which is preliminary data.</text>
</comment>
<protein>
    <recommendedName>
        <fullName evidence="5">Enediyne biosynthesis protein</fullName>
    </recommendedName>
</protein>
<feature type="transmembrane region" description="Helical" evidence="2">
    <location>
        <begin position="89"/>
        <end position="116"/>
    </location>
</feature>
<keyword evidence="4" id="KW-1185">Reference proteome</keyword>
<feature type="transmembrane region" description="Helical" evidence="2">
    <location>
        <begin position="207"/>
        <end position="227"/>
    </location>
</feature>
<feature type="transmembrane region" description="Helical" evidence="2">
    <location>
        <begin position="60"/>
        <end position="77"/>
    </location>
</feature>
<dbReference type="AlphaFoldDB" id="A0A5N0DU83"/>
<evidence type="ECO:0000313" key="4">
    <source>
        <dbReference type="Proteomes" id="UP000323876"/>
    </source>
</evidence>
<dbReference type="RefSeq" id="WP_150407529.1">
    <property type="nucleotide sequence ID" value="NZ_VXLC01000032.1"/>
</dbReference>
<evidence type="ECO:0000256" key="1">
    <source>
        <dbReference type="SAM" id="MobiDB-lite"/>
    </source>
</evidence>
<keyword evidence="2" id="KW-1133">Transmembrane helix</keyword>
<dbReference type="OrthoDB" id="9776359at2"/>
<name>A0A5N0DU83_9NOCA</name>
<feature type="transmembrane region" description="Helical" evidence="2">
    <location>
        <begin position="151"/>
        <end position="168"/>
    </location>
</feature>